<accession>A0A4U0RZ30</accession>
<evidence type="ECO:0000313" key="4">
    <source>
        <dbReference type="EMBL" id="TKA00993.1"/>
    </source>
</evidence>
<evidence type="ECO:0000313" key="5">
    <source>
        <dbReference type="Proteomes" id="UP000305778"/>
    </source>
</evidence>
<dbReference type="Gene3D" id="3.40.720.10">
    <property type="entry name" value="Alkaline Phosphatase, subunit A"/>
    <property type="match status" value="1"/>
</dbReference>
<feature type="domain" description="Sulfatase N-terminal" evidence="3">
    <location>
        <begin position="7"/>
        <end position="99"/>
    </location>
</feature>
<keyword evidence="5" id="KW-1185">Reference proteome</keyword>
<sequence length="106" mass="11614">MTCPTAPNIIFCMSDQVRADFTKGMGFALNTMPFLDSLAAQGTRFRRAYTTAPACVPARTSLLTGRWPSTHRIRQNSNAGTTLVSRGDDLVDVLRGAGYWSVDTRL</sequence>
<dbReference type="OrthoDB" id="9777306at2"/>
<evidence type="ECO:0000256" key="2">
    <source>
        <dbReference type="ARBA" id="ARBA00022801"/>
    </source>
</evidence>
<dbReference type="InterPro" id="IPR017850">
    <property type="entry name" value="Alkaline_phosphatase_core_sf"/>
</dbReference>
<organism evidence="4 5">
    <name type="scientific">Actinacidiphila oryziradicis</name>
    <dbReference type="NCBI Taxonomy" id="2571141"/>
    <lineage>
        <taxon>Bacteria</taxon>
        <taxon>Bacillati</taxon>
        <taxon>Actinomycetota</taxon>
        <taxon>Actinomycetes</taxon>
        <taxon>Kitasatosporales</taxon>
        <taxon>Streptomycetaceae</taxon>
        <taxon>Actinacidiphila</taxon>
    </lineage>
</organism>
<dbReference type="EMBL" id="SUMC01000077">
    <property type="protein sequence ID" value="TKA00993.1"/>
    <property type="molecule type" value="Genomic_DNA"/>
</dbReference>
<dbReference type="Proteomes" id="UP000305778">
    <property type="component" value="Unassembled WGS sequence"/>
</dbReference>
<dbReference type="RefSeq" id="WP_136729258.1">
    <property type="nucleotide sequence ID" value="NZ_SUMC01000077.1"/>
</dbReference>
<dbReference type="InterPro" id="IPR000917">
    <property type="entry name" value="Sulfatase_N"/>
</dbReference>
<protein>
    <recommendedName>
        <fullName evidence="3">Sulfatase N-terminal domain-containing protein</fullName>
    </recommendedName>
</protein>
<keyword evidence="2" id="KW-0378">Hydrolase</keyword>
<dbReference type="GO" id="GO:0004065">
    <property type="term" value="F:arylsulfatase activity"/>
    <property type="evidence" value="ECO:0007669"/>
    <property type="project" value="TreeGrafter"/>
</dbReference>
<gene>
    <name evidence="4" type="ORF">FCI23_41465</name>
</gene>
<dbReference type="Pfam" id="PF00884">
    <property type="entry name" value="Sulfatase"/>
    <property type="match status" value="1"/>
</dbReference>
<dbReference type="PANTHER" id="PTHR42693:SF53">
    <property type="entry name" value="ENDO-4-O-SULFATASE"/>
    <property type="match status" value="1"/>
</dbReference>
<dbReference type="PANTHER" id="PTHR42693">
    <property type="entry name" value="ARYLSULFATASE FAMILY MEMBER"/>
    <property type="match status" value="1"/>
</dbReference>
<comment type="caution">
    <text evidence="4">The sequence shown here is derived from an EMBL/GenBank/DDBJ whole genome shotgun (WGS) entry which is preliminary data.</text>
</comment>
<dbReference type="SUPFAM" id="SSF53649">
    <property type="entry name" value="Alkaline phosphatase-like"/>
    <property type="match status" value="1"/>
</dbReference>
<evidence type="ECO:0000259" key="3">
    <source>
        <dbReference type="Pfam" id="PF00884"/>
    </source>
</evidence>
<name>A0A4U0RZ30_9ACTN</name>
<reference evidence="4 5" key="1">
    <citation type="submission" date="2019-04" db="EMBL/GenBank/DDBJ databases">
        <title>Streptomyces oryziradicis sp. nov., a novel actinomycete isolated from rhizosphere soil of rice (Oryza sativa L.).</title>
        <authorList>
            <person name="Li C."/>
        </authorList>
    </citation>
    <scope>NUCLEOTIDE SEQUENCE [LARGE SCALE GENOMIC DNA]</scope>
    <source>
        <strain evidence="4 5">NEAU-C40</strain>
    </source>
</reference>
<comment type="similarity">
    <text evidence="1">Belongs to the sulfatase family.</text>
</comment>
<dbReference type="AlphaFoldDB" id="A0A4U0RZ30"/>
<proteinExistence type="inferred from homology"/>
<dbReference type="InterPro" id="IPR050738">
    <property type="entry name" value="Sulfatase"/>
</dbReference>
<evidence type="ECO:0000256" key="1">
    <source>
        <dbReference type="ARBA" id="ARBA00008779"/>
    </source>
</evidence>